<sequence length="237" mass="24982">MNASDTDLKTSDAGSLSPAPSGIAGKYGALLFDMDGTLLSSIKAAERIWGAWAARQGLDVDAFLKTIHGARAIDTIRQLALPGIDAEREAQEITRAEIADIDGVVEIPGAIRFLLSLPSDKWAIVTSAPKALAMRRLQAAGIPLPAVLITSEDVERGKPQPDCYLLAAQKLGVSSNDCLIFEDAAAGIAAGETAGATVVVVTSTHEHKIETTHATICNYEELFAEVDANGLMHIKAH</sequence>
<accession>A0A916U640</accession>
<dbReference type="GO" id="GO:0050308">
    <property type="term" value="F:sugar-phosphatase activity"/>
    <property type="evidence" value="ECO:0007669"/>
    <property type="project" value="TreeGrafter"/>
</dbReference>
<dbReference type="PANTHER" id="PTHR43481:SF4">
    <property type="entry name" value="GLYCEROL-1-PHOSPHATE PHOSPHOHYDROLASE 1-RELATED"/>
    <property type="match status" value="1"/>
</dbReference>
<dbReference type="AlphaFoldDB" id="A0A916U640"/>
<dbReference type="NCBIfam" id="TIGR01509">
    <property type="entry name" value="HAD-SF-IA-v3"/>
    <property type="match status" value="1"/>
</dbReference>
<dbReference type="Proteomes" id="UP000637423">
    <property type="component" value="Unassembled WGS sequence"/>
</dbReference>
<evidence type="ECO:0000313" key="2">
    <source>
        <dbReference type="Proteomes" id="UP000637423"/>
    </source>
</evidence>
<gene>
    <name evidence="1" type="ORF">GCM10011396_04310</name>
</gene>
<proteinExistence type="predicted"/>
<dbReference type="PANTHER" id="PTHR43481">
    <property type="entry name" value="FRUCTOSE-1-PHOSPHATE PHOSPHATASE"/>
    <property type="match status" value="1"/>
</dbReference>
<dbReference type="InterPro" id="IPR036412">
    <property type="entry name" value="HAD-like_sf"/>
</dbReference>
<reference evidence="1" key="2">
    <citation type="submission" date="2020-09" db="EMBL/GenBank/DDBJ databases">
        <authorList>
            <person name="Sun Q."/>
            <person name="Zhou Y."/>
        </authorList>
    </citation>
    <scope>NUCLEOTIDE SEQUENCE</scope>
    <source>
        <strain evidence="1">CGMCC 1.10998</strain>
    </source>
</reference>
<keyword evidence="2" id="KW-1185">Reference proteome</keyword>
<dbReference type="EMBL" id="BMED01000001">
    <property type="protein sequence ID" value="GGC60548.1"/>
    <property type="molecule type" value="Genomic_DNA"/>
</dbReference>
<dbReference type="Gene3D" id="3.40.50.1000">
    <property type="entry name" value="HAD superfamily/HAD-like"/>
    <property type="match status" value="1"/>
</dbReference>
<name>A0A916U640_9BURK</name>
<dbReference type="SFLD" id="SFLDS00003">
    <property type="entry name" value="Haloacid_Dehalogenase"/>
    <property type="match status" value="1"/>
</dbReference>
<dbReference type="Gene3D" id="1.10.150.240">
    <property type="entry name" value="Putative phosphatase, domain 2"/>
    <property type="match status" value="1"/>
</dbReference>
<evidence type="ECO:0000313" key="1">
    <source>
        <dbReference type="EMBL" id="GGC60548.1"/>
    </source>
</evidence>
<comment type="caution">
    <text evidence="1">The sequence shown here is derived from an EMBL/GenBank/DDBJ whole genome shotgun (WGS) entry which is preliminary data.</text>
</comment>
<dbReference type="CDD" id="cd07527">
    <property type="entry name" value="HAD_ScGPP-like"/>
    <property type="match status" value="1"/>
</dbReference>
<protein>
    <submittedName>
        <fullName evidence="1">Glycerol-3-phosphatase</fullName>
    </submittedName>
</protein>
<dbReference type="InterPro" id="IPR006439">
    <property type="entry name" value="HAD-SF_hydro_IA"/>
</dbReference>
<dbReference type="RefSeq" id="WP_188564339.1">
    <property type="nucleotide sequence ID" value="NZ_BMED01000001.1"/>
</dbReference>
<dbReference type="InterPro" id="IPR051806">
    <property type="entry name" value="HAD-like_SPP"/>
</dbReference>
<dbReference type="PROSITE" id="PS01228">
    <property type="entry name" value="COF_1"/>
    <property type="match status" value="1"/>
</dbReference>
<dbReference type="InterPro" id="IPR023198">
    <property type="entry name" value="PGP-like_dom2"/>
</dbReference>
<dbReference type="SFLD" id="SFLDG01129">
    <property type="entry name" value="C1.5:_HAD__Beta-PGM__Phosphata"/>
    <property type="match status" value="1"/>
</dbReference>
<dbReference type="InterPro" id="IPR023214">
    <property type="entry name" value="HAD_sf"/>
</dbReference>
<reference evidence="1" key="1">
    <citation type="journal article" date="2014" name="Int. J. Syst. Evol. Microbiol.">
        <title>Complete genome sequence of Corynebacterium casei LMG S-19264T (=DSM 44701T), isolated from a smear-ripened cheese.</title>
        <authorList>
            <consortium name="US DOE Joint Genome Institute (JGI-PGF)"/>
            <person name="Walter F."/>
            <person name="Albersmeier A."/>
            <person name="Kalinowski J."/>
            <person name="Ruckert C."/>
        </authorList>
    </citation>
    <scope>NUCLEOTIDE SEQUENCE</scope>
    <source>
        <strain evidence="1">CGMCC 1.10998</strain>
    </source>
</reference>
<organism evidence="1 2">
    <name type="scientific">Undibacterium terreum</name>
    <dbReference type="NCBI Taxonomy" id="1224302"/>
    <lineage>
        <taxon>Bacteria</taxon>
        <taxon>Pseudomonadati</taxon>
        <taxon>Pseudomonadota</taxon>
        <taxon>Betaproteobacteria</taxon>
        <taxon>Burkholderiales</taxon>
        <taxon>Oxalobacteraceae</taxon>
        <taxon>Undibacterium</taxon>
    </lineage>
</organism>
<dbReference type="Pfam" id="PF00702">
    <property type="entry name" value="Hydrolase"/>
    <property type="match status" value="1"/>
</dbReference>
<dbReference type="SUPFAM" id="SSF56784">
    <property type="entry name" value="HAD-like"/>
    <property type="match status" value="1"/>
</dbReference>